<dbReference type="Proteomes" id="UP000292402">
    <property type="component" value="Unassembled WGS sequence"/>
</dbReference>
<evidence type="ECO:0000313" key="1">
    <source>
        <dbReference type="EMBL" id="RYN51706.1"/>
    </source>
</evidence>
<dbReference type="EMBL" id="PDXA01000015">
    <property type="protein sequence ID" value="RYN51706.1"/>
    <property type="molecule type" value="Genomic_DNA"/>
</dbReference>
<comment type="caution">
    <text evidence="1">The sequence shown here is derived from an EMBL/GenBank/DDBJ whole genome shotgun (WGS) entry which is preliminary data.</text>
</comment>
<proteinExistence type="predicted"/>
<reference evidence="2" key="1">
    <citation type="journal article" date="2019" name="bioRxiv">
        <title>Genomics, evolutionary history and diagnostics of the Alternaria alternata species group including apple and Asian pear pathotypes.</title>
        <authorList>
            <person name="Armitage A.D."/>
            <person name="Cockerton H.M."/>
            <person name="Sreenivasaprasad S."/>
            <person name="Woodhall J.W."/>
            <person name="Lane C.R."/>
            <person name="Harrison R.J."/>
            <person name="Clarkson J.P."/>
        </authorList>
    </citation>
    <scope>NUCLEOTIDE SEQUENCE [LARGE SCALE GENOMIC DNA]</scope>
    <source>
        <strain evidence="2">FERA 1082</strain>
    </source>
</reference>
<dbReference type="AlphaFoldDB" id="A0A4Q4MI34"/>
<accession>A0A4Q4MI34</accession>
<sequence length="138" mass="15334">MVTKRKHRRPVCRFDDTRFHNKLAPVTHSSVISFPSGPQSGEAKVSAVKFYAIPSRILTNINTKDPFAKVDAAIEQLENRWLDPRHQDPPSPADQTAGCSPSVFYGVFSKRELTGAVVSGPKVQGLEAYQMHEAEDNQ</sequence>
<name>A0A4Q4MI34_9PLEO</name>
<evidence type="ECO:0000313" key="2">
    <source>
        <dbReference type="Proteomes" id="UP000292402"/>
    </source>
</evidence>
<gene>
    <name evidence="1" type="ORF">AA0114_g5349</name>
</gene>
<organism evidence="1 2">
    <name type="scientific">Alternaria tenuissima</name>
    <dbReference type="NCBI Taxonomy" id="119927"/>
    <lineage>
        <taxon>Eukaryota</taxon>
        <taxon>Fungi</taxon>
        <taxon>Dikarya</taxon>
        <taxon>Ascomycota</taxon>
        <taxon>Pezizomycotina</taxon>
        <taxon>Dothideomycetes</taxon>
        <taxon>Pleosporomycetidae</taxon>
        <taxon>Pleosporales</taxon>
        <taxon>Pleosporineae</taxon>
        <taxon>Pleosporaceae</taxon>
        <taxon>Alternaria</taxon>
        <taxon>Alternaria sect. Alternaria</taxon>
        <taxon>Alternaria alternata complex</taxon>
    </lineage>
</organism>
<protein>
    <submittedName>
        <fullName evidence="1">Uncharacterized protein</fullName>
    </submittedName>
</protein>